<reference evidence="4 5" key="1">
    <citation type="submission" date="2022-05" db="EMBL/GenBank/DDBJ databases">
        <title>Novel Pseudomonas spp. Isolated from a Rainbow Trout Aquaculture Facility.</title>
        <authorList>
            <person name="Testerman T."/>
            <person name="Graf J."/>
        </authorList>
    </citation>
    <scope>NUCLEOTIDE SEQUENCE [LARGE SCALE GENOMIC DNA]</scope>
    <source>
        <strain evidence="4 5">ID681</strain>
    </source>
</reference>
<name>A0ABT5NUW7_9PSED</name>
<feature type="active site" description="Proton donor" evidence="2">
    <location>
        <position position="50"/>
    </location>
</feature>
<dbReference type="PANTHER" id="PTHR35561">
    <property type="entry name" value="RNA 2',3'-CYCLIC PHOSPHODIESTERASE"/>
    <property type="match status" value="1"/>
</dbReference>
<evidence type="ECO:0000256" key="1">
    <source>
        <dbReference type="ARBA" id="ARBA00022801"/>
    </source>
</evidence>
<feature type="active site" description="Proton acceptor" evidence="2">
    <location>
        <position position="134"/>
    </location>
</feature>
<feature type="short sequence motif" description="HXTX 2" evidence="2">
    <location>
        <begin position="134"/>
        <end position="137"/>
    </location>
</feature>
<dbReference type="InterPro" id="IPR014051">
    <property type="entry name" value="Phosphoesterase_HXTX"/>
</dbReference>
<evidence type="ECO:0000256" key="2">
    <source>
        <dbReference type="HAMAP-Rule" id="MF_01940"/>
    </source>
</evidence>
<sequence>MRQEARIMAEPFKRLFFALDCTAEQRRAINQWRKGLALNSGRPVPTDNFHLTLMFLGDVGVSQLPAVLDAAASIRSPSERLRVPLDRLDAWRRSNVLLLTPSEPLLPLQRLVYDLQQAMLALGFTPDTREYRPHLTLVRDYRDGVPEASAAPDFHLIARHFTLYESHKGRYLPLAQWPLLG</sequence>
<feature type="short sequence motif" description="HXTX 1" evidence="2">
    <location>
        <begin position="50"/>
        <end position="53"/>
    </location>
</feature>
<comment type="caution">
    <text evidence="4">The sequence shown here is derived from an EMBL/GenBank/DDBJ whole genome shotgun (WGS) entry which is preliminary data.</text>
</comment>
<feature type="domain" description="Phosphoesterase HXTX" evidence="3">
    <location>
        <begin position="101"/>
        <end position="170"/>
    </location>
</feature>
<keyword evidence="1 2" id="KW-0378">Hydrolase</keyword>
<gene>
    <name evidence="4" type="primary">thpR</name>
    <name evidence="4" type="ORF">M5G11_15480</name>
</gene>
<protein>
    <recommendedName>
        <fullName evidence="2">RNA 2',3'-cyclic phosphodiesterase</fullName>
        <shortName evidence="2">RNA 2',3'-CPDase</shortName>
        <ecNumber evidence="2">3.1.4.58</ecNumber>
    </recommendedName>
</protein>
<dbReference type="SUPFAM" id="SSF55144">
    <property type="entry name" value="LigT-like"/>
    <property type="match status" value="1"/>
</dbReference>
<keyword evidence="5" id="KW-1185">Reference proteome</keyword>
<evidence type="ECO:0000313" key="5">
    <source>
        <dbReference type="Proteomes" id="UP001148203"/>
    </source>
</evidence>
<dbReference type="Proteomes" id="UP001148203">
    <property type="component" value="Unassembled WGS sequence"/>
</dbReference>
<feature type="domain" description="Phosphoesterase HXTX" evidence="3">
    <location>
        <begin position="21"/>
        <end position="96"/>
    </location>
</feature>
<comment type="function">
    <text evidence="2">Hydrolyzes RNA 2',3'-cyclic phosphodiester to an RNA 2'-phosphomonoester.</text>
</comment>
<dbReference type="InterPro" id="IPR009097">
    <property type="entry name" value="Cyclic_Pdiesterase"/>
</dbReference>
<dbReference type="EMBL" id="JAMDGY010000044">
    <property type="protein sequence ID" value="MDD0991939.1"/>
    <property type="molecule type" value="Genomic_DNA"/>
</dbReference>
<dbReference type="InterPro" id="IPR004175">
    <property type="entry name" value="RNA_CPDase"/>
</dbReference>
<dbReference type="Pfam" id="PF02834">
    <property type="entry name" value="LigT_PEase"/>
    <property type="match status" value="2"/>
</dbReference>
<comment type="catalytic activity">
    <reaction evidence="2">
        <text>a 3'-end 2',3'-cyclophospho-ribonucleotide-RNA + H2O = a 3'-end 2'-phospho-ribonucleotide-RNA + H(+)</text>
        <dbReference type="Rhea" id="RHEA:11828"/>
        <dbReference type="Rhea" id="RHEA-COMP:10464"/>
        <dbReference type="Rhea" id="RHEA-COMP:17353"/>
        <dbReference type="ChEBI" id="CHEBI:15377"/>
        <dbReference type="ChEBI" id="CHEBI:15378"/>
        <dbReference type="ChEBI" id="CHEBI:83064"/>
        <dbReference type="ChEBI" id="CHEBI:173113"/>
        <dbReference type="EC" id="3.1.4.58"/>
    </reaction>
</comment>
<organism evidence="4 5">
    <name type="scientific">Pseudomonas fontis</name>
    <dbReference type="NCBI Taxonomy" id="2942633"/>
    <lineage>
        <taxon>Bacteria</taxon>
        <taxon>Pseudomonadati</taxon>
        <taxon>Pseudomonadota</taxon>
        <taxon>Gammaproteobacteria</taxon>
        <taxon>Pseudomonadales</taxon>
        <taxon>Pseudomonadaceae</taxon>
        <taxon>Pseudomonas</taxon>
    </lineage>
</organism>
<evidence type="ECO:0000259" key="3">
    <source>
        <dbReference type="Pfam" id="PF02834"/>
    </source>
</evidence>
<dbReference type="NCBIfam" id="TIGR02258">
    <property type="entry name" value="2_5_ligase"/>
    <property type="match status" value="1"/>
</dbReference>
<proteinExistence type="inferred from homology"/>
<accession>A0ABT5NUW7</accession>
<dbReference type="PANTHER" id="PTHR35561:SF1">
    <property type="entry name" value="RNA 2',3'-CYCLIC PHOSPHODIESTERASE"/>
    <property type="match status" value="1"/>
</dbReference>
<dbReference type="EC" id="3.1.4.58" evidence="2"/>
<evidence type="ECO:0000313" key="4">
    <source>
        <dbReference type="EMBL" id="MDD0991939.1"/>
    </source>
</evidence>
<dbReference type="HAMAP" id="MF_01940">
    <property type="entry name" value="RNA_CPDase"/>
    <property type="match status" value="1"/>
</dbReference>
<comment type="similarity">
    <text evidence="2">Belongs to the 2H phosphoesterase superfamily. ThpR family.</text>
</comment>
<dbReference type="Gene3D" id="3.90.1140.10">
    <property type="entry name" value="Cyclic phosphodiesterase"/>
    <property type="match status" value="1"/>
</dbReference>